<reference evidence="1 2" key="1">
    <citation type="submission" date="2019-06" db="EMBL/GenBank/DDBJ databases">
        <title>Metagenome assembled Genome of Spiribacter salinus SL48-SHIP from the microbial mat of Salt Lake 48 (Novosibirsk region, Russia).</title>
        <authorList>
            <person name="Shipova A."/>
            <person name="Rozanov A.S."/>
            <person name="Bryanskaya A.V."/>
            <person name="Peltek S.E."/>
        </authorList>
    </citation>
    <scope>NUCLEOTIDE SEQUENCE [LARGE SCALE GENOMIC DNA]</scope>
    <source>
        <strain evidence="1">SL48-SHIP-2</strain>
    </source>
</reference>
<dbReference type="Proteomes" id="UP000315400">
    <property type="component" value="Unassembled WGS sequence"/>
</dbReference>
<feature type="non-terminal residue" evidence="1">
    <location>
        <position position="173"/>
    </location>
</feature>
<gene>
    <name evidence="1" type="ORF">FKY71_13960</name>
</gene>
<sequence>MHTPAPGRLASFEPWDDLVRQTVVWADSALAPGQFGDPMDLVREAQAADPEADALFALLDALRDQFSTAEFTAKDVQARANGSITQSPLEVALVDLAGDRALASARSLGRVLKFREGRIVHGLRLTGRQDMHSKVRTYAIKSDSAGFAGFAGFSASHTEKGEAPLKYKWGETN</sequence>
<comment type="caution">
    <text evidence="1">The sequence shown here is derived from an EMBL/GenBank/DDBJ whole genome shotgun (WGS) entry which is preliminary data.</text>
</comment>
<evidence type="ECO:0000313" key="2">
    <source>
        <dbReference type="Proteomes" id="UP000315400"/>
    </source>
</evidence>
<accession>A0A540VNV8</accession>
<name>A0A540VNV8_9GAMM</name>
<evidence type="ECO:0000313" key="1">
    <source>
        <dbReference type="EMBL" id="TQE98412.1"/>
    </source>
</evidence>
<dbReference type="AlphaFoldDB" id="A0A540VNV8"/>
<organism evidence="1 2">
    <name type="scientific">Spiribacter salinus</name>
    <dbReference type="NCBI Taxonomy" id="1335746"/>
    <lineage>
        <taxon>Bacteria</taxon>
        <taxon>Pseudomonadati</taxon>
        <taxon>Pseudomonadota</taxon>
        <taxon>Gammaproteobacteria</taxon>
        <taxon>Chromatiales</taxon>
        <taxon>Ectothiorhodospiraceae</taxon>
        <taxon>Spiribacter</taxon>
    </lineage>
</organism>
<proteinExistence type="predicted"/>
<dbReference type="EMBL" id="VIFK01000207">
    <property type="protein sequence ID" value="TQE98412.1"/>
    <property type="molecule type" value="Genomic_DNA"/>
</dbReference>
<protein>
    <submittedName>
        <fullName evidence="1">Uncharacterized protein</fullName>
    </submittedName>
</protein>